<protein>
    <submittedName>
        <fullName evidence="2">Uncharacterized protein</fullName>
    </submittedName>
</protein>
<feature type="region of interest" description="Disordered" evidence="1">
    <location>
        <begin position="54"/>
        <end position="82"/>
    </location>
</feature>
<organism evidence="2 3">
    <name type="scientific">Pleurodeles waltl</name>
    <name type="common">Iberian ribbed newt</name>
    <dbReference type="NCBI Taxonomy" id="8319"/>
    <lineage>
        <taxon>Eukaryota</taxon>
        <taxon>Metazoa</taxon>
        <taxon>Chordata</taxon>
        <taxon>Craniata</taxon>
        <taxon>Vertebrata</taxon>
        <taxon>Euteleostomi</taxon>
        <taxon>Amphibia</taxon>
        <taxon>Batrachia</taxon>
        <taxon>Caudata</taxon>
        <taxon>Salamandroidea</taxon>
        <taxon>Salamandridae</taxon>
        <taxon>Pleurodelinae</taxon>
        <taxon>Pleurodeles</taxon>
    </lineage>
</organism>
<evidence type="ECO:0000256" key="1">
    <source>
        <dbReference type="SAM" id="MobiDB-lite"/>
    </source>
</evidence>
<reference evidence="2" key="1">
    <citation type="journal article" date="2022" name="bioRxiv">
        <title>Sequencing and chromosome-scale assembly of the giantPleurodeles waltlgenome.</title>
        <authorList>
            <person name="Brown T."/>
            <person name="Elewa A."/>
            <person name="Iarovenko S."/>
            <person name="Subramanian E."/>
            <person name="Araus A.J."/>
            <person name="Petzold A."/>
            <person name="Susuki M."/>
            <person name="Suzuki K.-i.T."/>
            <person name="Hayashi T."/>
            <person name="Toyoda A."/>
            <person name="Oliveira C."/>
            <person name="Osipova E."/>
            <person name="Leigh N.D."/>
            <person name="Simon A."/>
            <person name="Yun M.H."/>
        </authorList>
    </citation>
    <scope>NUCLEOTIDE SEQUENCE</scope>
    <source>
        <strain evidence="2">20211129_DDA</strain>
        <tissue evidence="2">Liver</tissue>
    </source>
</reference>
<feature type="compositionally biased region" description="Basic and acidic residues" evidence="1">
    <location>
        <begin position="60"/>
        <end position="82"/>
    </location>
</feature>
<gene>
    <name evidence="2" type="ORF">NDU88_006747</name>
</gene>
<name>A0AAV7QKW4_PLEWA</name>
<dbReference type="AlphaFoldDB" id="A0AAV7QKW4"/>
<dbReference type="EMBL" id="JANPWB010000010">
    <property type="protein sequence ID" value="KAJ1140394.1"/>
    <property type="molecule type" value="Genomic_DNA"/>
</dbReference>
<comment type="caution">
    <text evidence="2">The sequence shown here is derived from an EMBL/GenBank/DDBJ whole genome shotgun (WGS) entry which is preliminary data.</text>
</comment>
<accession>A0AAV7QKW4</accession>
<proteinExistence type="predicted"/>
<evidence type="ECO:0000313" key="2">
    <source>
        <dbReference type="EMBL" id="KAJ1140394.1"/>
    </source>
</evidence>
<sequence>MYLVGLCSPTPSSWLTCSYHHWPPRLGLAQSPCEIGRHRAEAAWKMVAGRRVPQGTGAEEGCRSMEEESVARLREAGDSGKE</sequence>
<evidence type="ECO:0000313" key="3">
    <source>
        <dbReference type="Proteomes" id="UP001066276"/>
    </source>
</evidence>
<dbReference type="Proteomes" id="UP001066276">
    <property type="component" value="Chromosome 6"/>
</dbReference>
<keyword evidence="3" id="KW-1185">Reference proteome</keyword>